<feature type="coiled-coil region" evidence="3">
    <location>
        <begin position="226"/>
        <end position="283"/>
    </location>
</feature>
<comment type="caution">
    <text evidence="6">The sequence shown here is derived from an EMBL/GenBank/DDBJ whole genome shotgun (WGS) entry which is preliminary data.</text>
</comment>
<dbReference type="PANTHER" id="PTHR32309">
    <property type="entry name" value="TYROSINE-PROTEIN KINASE"/>
    <property type="match status" value="1"/>
</dbReference>
<evidence type="ECO:0000313" key="6">
    <source>
        <dbReference type="EMBL" id="MBT1707424.1"/>
    </source>
</evidence>
<keyword evidence="2" id="KW-0067">ATP-binding</keyword>
<name>A0AAP2DW10_9BACT</name>
<proteinExistence type="predicted"/>
<accession>A0AAP2DW10</accession>
<dbReference type="EMBL" id="JAHESE010000002">
    <property type="protein sequence ID" value="MBT1707424.1"/>
    <property type="molecule type" value="Genomic_DNA"/>
</dbReference>
<evidence type="ECO:0000256" key="4">
    <source>
        <dbReference type="SAM" id="Phobius"/>
    </source>
</evidence>
<evidence type="ECO:0000256" key="1">
    <source>
        <dbReference type="ARBA" id="ARBA00022741"/>
    </source>
</evidence>
<dbReference type="AlphaFoldDB" id="A0AAP2DW10"/>
<feature type="transmembrane region" description="Helical" evidence="4">
    <location>
        <begin position="457"/>
        <end position="481"/>
    </location>
</feature>
<dbReference type="PANTHER" id="PTHR32309:SF13">
    <property type="entry name" value="FERRIC ENTEROBACTIN TRANSPORT PROTEIN FEPE"/>
    <property type="match status" value="1"/>
</dbReference>
<dbReference type="GO" id="GO:0004713">
    <property type="term" value="F:protein tyrosine kinase activity"/>
    <property type="evidence" value="ECO:0007669"/>
    <property type="project" value="TreeGrafter"/>
</dbReference>
<keyword evidence="4" id="KW-0472">Membrane</keyword>
<evidence type="ECO:0000256" key="2">
    <source>
        <dbReference type="ARBA" id="ARBA00022840"/>
    </source>
</evidence>
<feature type="coiled-coil region" evidence="3">
    <location>
        <begin position="398"/>
        <end position="432"/>
    </location>
</feature>
<evidence type="ECO:0000313" key="7">
    <source>
        <dbReference type="Proteomes" id="UP001319080"/>
    </source>
</evidence>
<keyword evidence="1" id="KW-0547">Nucleotide-binding</keyword>
<dbReference type="SUPFAM" id="SSF52540">
    <property type="entry name" value="P-loop containing nucleoside triphosphate hydrolases"/>
    <property type="match status" value="1"/>
</dbReference>
<dbReference type="InterPro" id="IPR002586">
    <property type="entry name" value="CobQ/CobB/MinD/ParA_Nub-bd_dom"/>
</dbReference>
<dbReference type="Gene3D" id="3.40.50.300">
    <property type="entry name" value="P-loop containing nucleotide triphosphate hydrolases"/>
    <property type="match status" value="1"/>
</dbReference>
<dbReference type="InterPro" id="IPR050445">
    <property type="entry name" value="Bact_polysacc_biosynth/exp"/>
</dbReference>
<feature type="domain" description="CobQ/CobB/MinD/ParA nucleotide binding" evidence="5">
    <location>
        <begin position="547"/>
        <end position="736"/>
    </location>
</feature>
<dbReference type="InterPro" id="IPR027417">
    <property type="entry name" value="P-loop_NTPase"/>
</dbReference>
<feature type="transmembrane region" description="Helical" evidence="4">
    <location>
        <begin position="15"/>
        <end position="33"/>
    </location>
</feature>
<protein>
    <submittedName>
        <fullName evidence="6">AAA family ATPase</fullName>
    </submittedName>
</protein>
<reference evidence="6 7" key="1">
    <citation type="submission" date="2021-05" db="EMBL/GenBank/DDBJ databases">
        <title>A Polyphasic approach of four new species of the genus Ohtaekwangia: Ohtaekwangia histidinii sp. nov., Ohtaekwangia cretensis sp. nov., Ohtaekwangia indiensis sp. nov., Ohtaekwangia reichenbachii sp. nov. from diverse environment.</title>
        <authorList>
            <person name="Octaviana S."/>
        </authorList>
    </citation>
    <scope>NUCLEOTIDE SEQUENCE [LARGE SCALE GENOMIC DNA]</scope>
    <source>
        <strain evidence="6 7">PWU5</strain>
    </source>
</reference>
<gene>
    <name evidence="6" type="ORF">KK062_04290</name>
</gene>
<dbReference type="GO" id="GO:0005886">
    <property type="term" value="C:plasma membrane"/>
    <property type="evidence" value="ECO:0007669"/>
    <property type="project" value="TreeGrafter"/>
</dbReference>
<keyword evidence="4" id="KW-1133">Transmembrane helix</keyword>
<keyword evidence="4" id="KW-0812">Transmembrane</keyword>
<evidence type="ECO:0000256" key="3">
    <source>
        <dbReference type="SAM" id="Coils"/>
    </source>
</evidence>
<evidence type="ECO:0000259" key="5">
    <source>
        <dbReference type="Pfam" id="PF01656"/>
    </source>
</evidence>
<dbReference type="InterPro" id="IPR005702">
    <property type="entry name" value="Wzc-like_C"/>
</dbReference>
<organism evidence="6 7">
    <name type="scientific">Dawidia cretensis</name>
    <dbReference type="NCBI Taxonomy" id="2782350"/>
    <lineage>
        <taxon>Bacteria</taxon>
        <taxon>Pseudomonadati</taxon>
        <taxon>Bacteroidota</taxon>
        <taxon>Cytophagia</taxon>
        <taxon>Cytophagales</taxon>
        <taxon>Chryseotaleaceae</taxon>
        <taxon>Dawidia</taxon>
    </lineage>
</organism>
<sequence>MDVLVIWRLLLRRKWILILVPTVAASIAFYYKFTAAREFRSTLQLATGFTINEQVRVSDERFSLYEADVKFNNLIESINSPQAIGLLSYRLMLHDLQDHAPFRSPKNPETLRNKAFLEIAEKILQAKADSMTMLNASNSDERRVSGLLKEYGYDAKSLRKSLAVKRVNFTDFVSVEYLSENPRLSAFMVNTLADEFLRYNRVAKNERSNESVDFFKDLVTQKKETLDILGEKMRQYKEANNVLNIELQSATNIDQISDLEKRRTEVESDINQYRLSIRRLDKQIGQLSGVGTTENRGNDNHKIVRLRNAINEMNSRYIAGGSSDRRLLDSIKTLRDQYSAMSSASATTSSDAGVSPAAKVRDLLEKKAEYETSLEVSEASLASLTSKLNALRYNVSGLTSKEAILADIQREIDVATQEYREAQEKYNLAQNTANVGNPLRVILRGLPPAEHEPSKTIVVTLLAGVASFFLCAFTIIFLEFVDTRVKSPFYFQKSVNMSLAGTLNVIKGNTDFAFLFDKNITDNNLLTFKQLIRKLRFEIERQNAKVILVTSMKQGEGKTFTILGLAFSLSLIQKKVLIIDTNFKNTALTKLLVKSKFKKLKGANGVTTEGEANQLLSHEPEDDFSKERDFISHTKYKNIHVIGSRVDNDSPSEILSGRDFLGMLTELKMVYDYIFLEGAAMNDFPDTKELIGYADKVVAVFSAESVVKQLDKESIGYLNQFNGKVVGAVLNRVEVKDLDL</sequence>
<dbReference type="RefSeq" id="WP_254083013.1">
    <property type="nucleotide sequence ID" value="NZ_JAHESE010000002.1"/>
</dbReference>
<dbReference type="CDD" id="cd05387">
    <property type="entry name" value="BY-kinase"/>
    <property type="match status" value="1"/>
</dbReference>
<keyword evidence="7" id="KW-1185">Reference proteome</keyword>
<dbReference type="Pfam" id="PF01656">
    <property type="entry name" value="CbiA"/>
    <property type="match status" value="1"/>
</dbReference>
<keyword evidence="3" id="KW-0175">Coiled coil</keyword>
<dbReference type="Proteomes" id="UP001319080">
    <property type="component" value="Unassembled WGS sequence"/>
</dbReference>